<protein>
    <submittedName>
        <fullName evidence="1">Uncharacterized protein</fullName>
    </submittedName>
</protein>
<evidence type="ECO:0000313" key="1">
    <source>
        <dbReference type="EMBL" id="GLJ76949.1"/>
    </source>
</evidence>
<dbReference type="Proteomes" id="UP001142372">
    <property type="component" value="Unassembled WGS sequence"/>
</dbReference>
<organism evidence="1 2">
    <name type="scientific">Leifsonia poae</name>
    <dbReference type="NCBI Taxonomy" id="110933"/>
    <lineage>
        <taxon>Bacteria</taxon>
        <taxon>Bacillati</taxon>
        <taxon>Actinomycetota</taxon>
        <taxon>Actinomycetes</taxon>
        <taxon>Micrococcales</taxon>
        <taxon>Microbacteriaceae</taxon>
        <taxon>Leifsonia</taxon>
    </lineage>
</organism>
<reference evidence="1" key="1">
    <citation type="journal article" date="2014" name="Int. J. Syst. Evol. Microbiol.">
        <title>Complete genome sequence of Corynebacterium casei LMG S-19264T (=DSM 44701T), isolated from a smear-ripened cheese.</title>
        <authorList>
            <consortium name="US DOE Joint Genome Institute (JGI-PGF)"/>
            <person name="Walter F."/>
            <person name="Albersmeier A."/>
            <person name="Kalinowski J."/>
            <person name="Ruckert C."/>
        </authorList>
    </citation>
    <scope>NUCLEOTIDE SEQUENCE</scope>
    <source>
        <strain evidence="1">VKM Ac-1401</strain>
    </source>
</reference>
<dbReference type="EMBL" id="BSEN01000012">
    <property type="protein sequence ID" value="GLJ76949.1"/>
    <property type="molecule type" value="Genomic_DNA"/>
</dbReference>
<reference evidence="1" key="2">
    <citation type="submission" date="2023-01" db="EMBL/GenBank/DDBJ databases">
        <authorList>
            <person name="Sun Q."/>
            <person name="Evtushenko L."/>
        </authorList>
    </citation>
    <scope>NUCLEOTIDE SEQUENCE</scope>
    <source>
        <strain evidence="1">VKM Ac-1401</strain>
    </source>
</reference>
<evidence type="ECO:0000313" key="2">
    <source>
        <dbReference type="Proteomes" id="UP001142372"/>
    </source>
</evidence>
<proteinExistence type="predicted"/>
<name>A0A9W6M0R6_9MICO</name>
<gene>
    <name evidence="1" type="ORF">GCM10017584_25230</name>
</gene>
<dbReference type="RefSeq" id="WP_271177603.1">
    <property type="nucleotide sequence ID" value="NZ_BAAAJO010000002.1"/>
</dbReference>
<keyword evidence="2" id="KW-1185">Reference proteome</keyword>
<sequence length="301" mass="29630">MRNRSQPEWLSGTDAEADAAAQAAAEFGSMSIAAGLIAAEFAEPDDVLPAVSTSGSAFQAILDDLVKTVGDDELAASVASGSVAAQPDLPVPPVSPAAPAVGGLTAADEWPATVAESTPPVAVPAPAVAAPAAPVAPPPALLRGRGDLTLVIGLGTDALTAARMLAEAIGDAEVRPGGCSRAAAPRVDDRRGALRARADGVRRERPIVAAFGVAGGAEQVAGLAEALASIAPDQVWAAVDVSRKTEDTAAWVRAVDGILAVDALVVSGSAFTATPSSARGLGIPIGWLDGSPVGGAPVGIG</sequence>
<comment type="caution">
    <text evidence="1">The sequence shown here is derived from an EMBL/GenBank/DDBJ whole genome shotgun (WGS) entry which is preliminary data.</text>
</comment>
<accession>A0A9W6M0R6</accession>
<dbReference type="AlphaFoldDB" id="A0A9W6M0R6"/>